<dbReference type="RefSeq" id="WP_310930495.1">
    <property type="nucleotide sequence ID" value="NZ_JAMQOQ010000006.1"/>
</dbReference>
<gene>
    <name evidence="2" type="ORF">NDI79_20135</name>
</gene>
<evidence type="ECO:0000313" key="2">
    <source>
        <dbReference type="EMBL" id="MDS0296486.1"/>
    </source>
</evidence>
<accession>A0ABU2G6S3</accession>
<evidence type="ECO:0000313" key="3">
    <source>
        <dbReference type="Proteomes" id="UP001254813"/>
    </source>
</evidence>
<proteinExistence type="predicted"/>
<protein>
    <submittedName>
        <fullName evidence="2">Uncharacterized protein</fullName>
    </submittedName>
</protein>
<sequence length="62" mass="6791">MEPVPRKAYSRSAFGRPQEDTGGGYEWGARTAAWNGTGLRETACVPSARLEPNSVHRRTDGE</sequence>
<dbReference type="Proteomes" id="UP001254813">
    <property type="component" value="Unassembled WGS sequence"/>
</dbReference>
<comment type="caution">
    <text evidence="2">The sequence shown here is derived from an EMBL/GenBank/DDBJ whole genome shotgun (WGS) entry which is preliminary data.</text>
</comment>
<reference evidence="2 3" key="1">
    <citation type="submission" date="2022-06" db="EMBL/GenBank/DDBJ databases">
        <title>Halogeometricum sp. a new haloarchaeum isolate from saline soil.</title>
        <authorList>
            <person name="Strakova D."/>
            <person name="Galisteo C."/>
            <person name="Sanchez-Porro C."/>
            <person name="Ventosa A."/>
        </authorList>
    </citation>
    <scope>NUCLEOTIDE SEQUENCE [LARGE SCALE GENOMIC DNA]</scope>
    <source>
        <strain evidence="3">S3BR25-2</strain>
    </source>
</reference>
<organism evidence="2 3">
    <name type="scientific">Halogeometricum luteum</name>
    <dbReference type="NCBI Taxonomy" id="2950537"/>
    <lineage>
        <taxon>Archaea</taxon>
        <taxon>Methanobacteriati</taxon>
        <taxon>Methanobacteriota</taxon>
        <taxon>Stenosarchaea group</taxon>
        <taxon>Halobacteria</taxon>
        <taxon>Halobacteriales</taxon>
        <taxon>Haloferacaceae</taxon>
        <taxon>Halogeometricum</taxon>
    </lineage>
</organism>
<feature type="region of interest" description="Disordered" evidence="1">
    <location>
        <begin position="1"/>
        <end position="27"/>
    </location>
</feature>
<evidence type="ECO:0000256" key="1">
    <source>
        <dbReference type="SAM" id="MobiDB-lite"/>
    </source>
</evidence>
<dbReference type="EMBL" id="JAMQOQ010000006">
    <property type="protein sequence ID" value="MDS0296486.1"/>
    <property type="molecule type" value="Genomic_DNA"/>
</dbReference>
<name>A0ABU2G6S3_9EURY</name>
<keyword evidence="3" id="KW-1185">Reference proteome</keyword>